<dbReference type="Proteomes" id="UP001642900">
    <property type="component" value="Unassembled WGS sequence"/>
</dbReference>
<dbReference type="GO" id="GO:0015562">
    <property type="term" value="F:efflux transmembrane transporter activity"/>
    <property type="evidence" value="ECO:0007669"/>
    <property type="project" value="TreeGrafter"/>
</dbReference>
<dbReference type="PANTHER" id="PTHR30469">
    <property type="entry name" value="MULTIDRUG RESISTANCE PROTEIN MDTA"/>
    <property type="match status" value="1"/>
</dbReference>
<dbReference type="FunFam" id="2.40.30.170:FF:000010">
    <property type="entry name" value="Efflux RND transporter periplasmic adaptor subunit"/>
    <property type="match status" value="1"/>
</dbReference>
<dbReference type="GO" id="GO:1990281">
    <property type="term" value="C:efflux pump complex"/>
    <property type="evidence" value="ECO:0007669"/>
    <property type="project" value="TreeGrafter"/>
</dbReference>
<dbReference type="PANTHER" id="PTHR30469:SF11">
    <property type="entry name" value="BLL4320 PROTEIN"/>
    <property type="match status" value="1"/>
</dbReference>
<dbReference type="Gene3D" id="2.40.420.20">
    <property type="match status" value="1"/>
</dbReference>
<comment type="similarity">
    <text evidence="2">Belongs to the membrane fusion protein (MFP) (TC 8.A.1) family.</text>
</comment>
<sequence length="394" mass="41733">MAAWKQFLIAAVILVAAAAGWVRFFPGAPEMLADWGIEWALAATPKSENAANSGRRQGGERETGLQTAVVTRPVTPATINDRLSAIGTGRADKSVVVKPYSAGRLTELAVASGSRIRAGDVIARLDADTEEIAVDRARIAMADAEARVERIKALRSSNTATAVQMTEAELALENARLGVRDAQLALERRSIVAPISGIVGIIPVEAGNYVTTETAIATLDDRSSIIVDFWVPERYASAITVGMPMSATSIARPNQVFEGAVSAVDNRLDEASRTLHVRARIGNPDDTLRAGMSFQVSMRFAGDTYPSVDPLAIQWGADGAFVWAIGEDGRAKRTPVRIVQRNTESVLIDADIRAGVEVVTEGIHVVREGAELLIAGREPAASAMPTPLASGSGS</sequence>
<gene>
    <name evidence="7" type="ORF">G6N73_11525</name>
</gene>
<feature type="domain" description="Multidrug resistance protein MdtA-like barrel-sandwich hybrid" evidence="4">
    <location>
        <begin position="95"/>
        <end position="215"/>
    </location>
</feature>
<evidence type="ECO:0000259" key="6">
    <source>
        <dbReference type="Pfam" id="PF25967"/>
    </source>
</evidence>
<protein>
    <submittedName>
        <fullName evidence="7">Efflux RND transporter periplasmic adaptor subunit</fullName>
    </submittedName>
</protein>
<name>A0A6G4WC69_9HYPH</name>
<dbReference type="Gene3D" id="2.40.30.170">
    <property type="match status" value="1"/>
</dbReference>
<dbReference type="Gene3D" id="1.10.287.470">
    <property type="entry name" value="Helix hairpin bin"/>
    <property type="match status" value="1"/>
</dbReference>
<dbReference type="Gene3D" id="2.40.50.100">
    <property type="match status" value="1"/>
</dbReference>
<comment type="caution">
    <text evidence="7">The sequence shown here is derived from an EMBL/GenBank/DDBJ whole genome shotgun (WGS) entry which is preliminary data.</text>
</comment>
<keyword evidence="3" id="KW-0813">Transport</keyword>
<dbReference type="EMBL" id="JAAKZF010000011">
    <property type="protein sequence ID" value="NGO51803.1"/>
    <property type="molecule type" value="Genomic_DNA"/>
</dbReference>
<dbReference type="InterPro" id="IPR006143">
    <property type="entry name" value="RND_pump_MFP"/>
</dbReference>
<keyword evidence="8" id="KW-1185">Reference proteome</keyword>
<evidence type="ECO:0000256" key="3">
    <source>
        <dbReference type="ARBA" id="ARBA00022448"/>
    </source>
</evidence>
<dbReference type="Pfam" id="PF25954">
    <property type="entry name" value="Beta-barrel_RND_2"/>
    <property type="match status" value="1"/>
</dbReference>
<dbReference type="Pfam" id="PF25967">
    <property type="entry name" value="RND-MFP_C"/>
    <property type="match status" value="1"/>
</dbReference>
<proteinExistence type="inferred from homology"/>
<reference evidence="7 8" key="1">
    <citation type="submission" date="2020-02" db="EMBL/GenBank/DDBJ databases">
        <title>Genome sequence of strain CCNWXJ40-4.</title>
        <authorList>
            <person name="Gao J."/>
            <person name="Sun J."/>
        </authorList>
    </citation>
    <scope>NUCLEOTIDE SEQUENCE [LARGE SCALE GENOMIC DNA]</scope>
    <source>
        <strain evidence="7 8">CCNWXJ 40-4</strain>
    </source>
</reference>
<dbReference type="SUPFAM" id="SSF111369">
    <property type="entry name" value="HlyD-like secretion proteins"/>
    <property type="match status" value="1"/>
</dbReference>
<dbReference type="RefSeq" id="WP_165027693.1">
    <property type="nucleotide sequence ID" value="NZ_JAAKZF010000011.1"/>
</dbReference>
<dbReference type="InterPro" id="IPR058627">
    <property type="entry name" value="MdtA-like_C"/>
</dbReference>
<accession>A0A6G4WC69</accession>
<feature type="domain" description="CusB-like beta-barrel" evidence="5">
    <location>
        <begin position="228"/>
        <end position="299"/>
    </location>
</feature>
<dbReference type="AlphaFoldDB" id="A0A6G4WC69"/>
<dbReference type="InterPro" id="IPR058625">
    <property type="entry name" value="MdtA-like_BSH"/>
</dbReference>
<dbReference type="NCBIfam" id="TIGR01730">
    <property type="entry name" value="RND_mfp"/>
    <property type="match status" value="1"/>
</dbReference>
<evidence type="ECO:0000259" key="5">
    <source>
        <dbReference type="Pfam" id="PF25954"/>
    </source>
</evidence>
<evidence type="ECO:0000313" key="7">
    <source>
        <dbReference type="EMBL" id="NGO51803.1"/>
    </source>
</evidence>
<evidence type="ECO:0000313" key="8">
    <source>
        <dbReference type="Proteomes" id="UP001642900"/>
    </source>
</evidence>
<comment type="subcellular location">
    <subcellularLocation>
        <location evidence="1">Cell envelope</location>
    </subcellularLocation>
</comment>
<dbReference type="InterPro" id="IPR058792">
    <property type="entry name" value="Beta-barrel_RND_2"/>
</dbReference>
<dbReference type="Pfam" id="PF25917">
    <property type="entry name" value="BSH_RND"/>
    <property type="match status" value="1"/>
</dbReference>
<evidence type="ECO:0000256" key="1">
    <source>
        <dbReference type="ARBA" id="ARBA00004196"/>
    </source>
</evidence>
<evidence type="ECO:0000259" key="4">
    <source>
        <dbReference type="Pfam" id="PF25917"/>
    </source>
</evidence>
<organism evidence="7 8">
    <name type="scientific">Allomesorhizobium camelthorni</name>
    <dbReference type="NCBI Taxonomy" id="475069"/>
    <lineage>
        <taxon>Bacteria</taxon>
        <taxon>Pseudomonadati</taxon>
        <taxon>Pseudomonadota</taxon>
        <taxon>Alphaproteobacteria</taxon>
        <taxon>Hyphomicrobiales</taxon>
        <taxon>Phyllobacteriaceae</taxon>
        <taxon>Allomesorhizobium</taxon>
    </lineage>
</organism>
<feature type="domain" description="Multidrug resistance protein MdtA-like C-terminal permuted SH3" evidence="6">
    <location>
        <begin position="312"/>
        <end position="363"/>
    </location>
</feature>
<evidence type="ECO:0000256" key="2">
    <source>
        <dbReference type="ARBA" id="ARBA00009477"/>
    </source>
</evidence>